<feature type="compositionally biased region" description="Polar residues" evidence="1">
    <location>
        <begin position="326"/>
        <end position="345"/>
    </location>
</feature>
<evidence type="ECO:0000256" key="1">
    <source>
        <dbReference type="SAM" id="MobiDB-lite"/>
    </source>
</evidence>
<evidence type="ECO:0000313" key="2">
    <source>
        <dbReference type="EMBL" id="CAE0533221.1"/>
    </source>
</evidence>
<organism evidence="2">
    <name type="scientific">Emiliania huxleyi</name>
    <name type="common">Coccolithophore</name>
    <name type="synonym">Pontosphaera huxleyi</name>
    <dbReference type="NCBI Taxonomy" id="2903"/>
    <lineage>
        <taxon>Eukaryota</taxon>
        <taxon>Haptista</taxon>
        <taxon>Haptophyta</taxon>
        <taxon>Prymnesiophyceae</taxon>
        <taxon>Isochrysidales</taxon>
        <taxon>Noelaerhabdaceae</taxon>
        <taxon>Emiliania</taxon>
    </lineage>
</organism>
<proteinExistence type="predicted"/>
<dbReference type="AlphaFoldDB" id="A0A7S3RRV7"/>
<dbReference type="EMBL" id="HBIR01009818">
    <property type="protein sequence ID" value="CAE0533221.1"/>
    <property type="molecule type" value="Transcribed_RNA"/>
</dbReference>
<feature type="region of interest" description="Disordered" evidence="1">
    <location>
        <begin position="314"/>
        <end position="367"/>
    </location>
</feature>
<protein>
    <submittedName>
        <fullName evidence="2">Uncharacterized protein</fullName>
    </submittedName>
</protein>
<sequence length="390" mass="42217">MPAAAIDAVATVAAGLFYTQSLLPLWLFNLRVNGRWDGLVLIFSTDETAARRAVAESTFSANRTTVVRLTTVSSRRHQPRRQQEYVSLKTRIFDMVPAEFDWVERLLVLDTDIMATRRLRAFLSGVAGGVMEVAWPRSGRCDPRVEVVVPAERPTLQVARWLRGPFALGSPSNAWGDRIATHLNTAVQLQHRRCSARCLARWASASASPFSQEDHPGRGLWQASPHVHSPALPTGELFSSDQDGLNALSLTRQCTVHALDDRSQLYACLGAWSTLSQRGAAASAAFWFLSSLSGLRPPPSSFCTLPTRMLLVGTSAPLGTGRPPSRFSSPTLSREQHPRSSTSQYRPAASTRLPGWSGPQPPSASAALCGRSVCSALPSVSAPPRRGAAA</sequence>
<reference evidence="2" key="1">
    <citation type="submission" date="2021-01" db="EMBL/GenBank/DDBJ databases">
        <authorList>
            <person name="Corre E."/>
            <person name="Pelletier E."/>
            <person name="Niang G."/>
            <person name="Scheremetjew M."/>
            <person name="Finn R."/>
            <person name="Kale V."/>
            <person name="Holt S."/>
            <person name="Cochrane G."/>
            <person name="Meng A."/>
            <person name="Brown T."/>
            <person name="Cohen L."/>
        </authorList>
    </citation>
    <scope>NUCLEOTIDE SEQUENCE</scope>
    <source>
        <strain evidence="2">379</strain>
    </source>
</reference>
<name>A0A7S3RRV7_EMIHU</name>
<gene>
    <name evidence="2" type="ORF">EHUX00137_LOCUS6920</name>
</gene>
<accession>A0A7S3RRV7</accession>